<dbReference type="GO" id="GO:0055085">
    <property type="term" value="P:transmembrane transport"/>
    <property type="evidence" value="ECO:0007669"/>
    <property type="project" value="InterPro"/>
</dbReference>
<keyword evidence="3" id="KW-1003">Cell membrane</keyword>
<evidence type="ECO:0000256" key="7">
    <source>
        <dbReference type="RuleBase" id="RU363032"/>
    </source>
</evidence>
<feature type="transmembrane region" description="Helical" evidence="7">
    <location>
        <begin position="142"/>
        <end position="163"/>
    </location>
</feature>
<dbReference type="KEGG" id="lba:Lebu_1494"/>
<dbReference type="InterPro" id="IPR035906">
    <property type="entry name" value="MetI-like_sf"/>
</dbReference>
<dbReference type="PANTHER" id="PTHR43744">
    <property type="entry name" value="ABC TRANSPORTER PERMEASE PROTEIN MG189-RELATED-RELATED"/>
    <property type="match status" value="1"/>
</dbReference>
<keyword evidence="5 7" id="KW-1133">Transmembrane helix</keyword>
<keyword evidence="4 7" id="KW-0812">Transmembrane</keyword>
<name>C7NB37_LEPBD</name>
<dbReference type="PROSITE" id="PS50928">
    <property type="entry name" value="ABC_TM1"/>
    <property type="match status" value="1"/>
</dbReference>
<dbReference type="EMBL" id="CP001685">
    <property type="protein sequence ID" value="ACV39368.1"/>
    <property type="molecule type" value="Genomic_DNA"/>
</dbReference>
<reference evidence="9 10" key="1">
    <citation type="journal article" date="2009" name="Stand. Genomic Sci.">
        <title>Complete genome sequence of Leptotrichia buccalis type strain (C-1013-b).</title>
        <authorList>
            <person name="Ivanova N."/>
            <person name="Gronow S."/>
            <person name="Lapidus A."/>
            <person name="Copeland A."/>
            <person name="Glavina Del Rio T."/>
            <person name="Nolan M."/>
            <person name="Lucas S."/>
            <person name="Chen F."/>
            <person name="Tice H."/>
            <person name="Cheng J.F."/>
            <person name="Saunders E."/>
            <person name="Bruce D."/>
            <person name="Goodwin L."/>
            <person name="Brettin T."/>
            <person name="Detter J.C."/>
            <person name="Han C."/>
            <person name="Pitluck S."/>
            <person name="Mikhailova N."/>
            <person name="Pati A."/>
            <person name="Mavrommatis K."/>
            <person name="Chen A."/>
            <person name="Palaniappan K."/>
            <person name="Land M."/>
            <person name="Hauser L."/>
            <person name="Chang Y.J."/>
            <person name="Jeffries C.D."/>
            <person name="Chain P."/>
            <person name="Rohde C."/>
            <person name="Goker M."/>
            <person name="Bristow J."/>
            <person name="Eisen J.A."/>
            <person name="Markowitz V."/>
            <person name="Hugenholtz P."/>
            <person name="Kyrpides N.C."/>
            <person name="Klenk H.P."/>
        </authorList>
    </citation>
    <scope>NUCLEOTIDE SEQUENCE [LARGE SCALE GENOMIC DNA]</scope>
    <source>
        <strain evidence="10">ATCC 14201 / DSM 1135 / JCM 12969 / NCTC 10249 / C-1013-b</strain>
    </source>
</reference>
<evidence type="ECO:0000256" key="5">
    <source>
        <dbReference type="ARBA" id="ARBA00022989"/>
    </source>
</evidence>
<feature type="transmembrane region" description="Helical" evidence="7">
    <location>
        <begin position="109"/>
        <end position="130"/>
    </location>
</feature>
<proteinExistence type="inferred from homology"/>
<keyword evidence="6 7" id="KW-0472">Membrane</keyword>
<dbReference type="Proteomes" id="UP000001910">
    <property type="component" value="Chromosome"/>
</dbReference>
<feature type="transmembrane region" description="Helical" evidence="7">
    <location>
        <begin position="184"/>
        <end position="209"/>
    </location>
</feature>
<dbReference type="PANTHER" id="PTHR43744:SF12">
    <property type="entry name" value="ABC TRANSPORTER PERMEASE PROTEIN MG189-RELATED"/>
    <property type="match status" value="1"/>
</dbReference>
<dbReference type="Pfam" id="PF00528">
    <property type="entry name" value="BPD_transp_1"/>
    <property type="match status" value="1"/>
</dbReference>
<dbReference type="AlphaFoldDB" id="C7NB37"/>
<dbReference type="eggNOG" id="COG0395">
    <property type="taxonomic scope" value="Bacteria"/>
</dbReference>
<keyword evidence="2 7" id="KW-0813">Transport</keyword>
<evidence type="ECO:0000256" key="6">
    <source>
        <dbReference type="ARBA" id="ARBA00023136"/>
    </source>
</evidence>
<dbReference type="InterPro" id="IPR000515">
    <property type="entry name" value="MetI-like"/>
</dbReference>
<dbReference type="HOGENOM" id="CLU_016047_1_1_0"/>
<accession>C7NB37</accession>
<evidence type="ECO:0000259" key="8">
    <source>
        <dbReference type="PROSITE" id="PS50928"/>
    </source>
</evidence>
<evidence type="ECO:0000256" key="2">
    <source>
        <dbReference type="ARBA" id="ARBA00022448"/>
    </source>
</evidence>
<evidence type="ECO:0000256" key="1">
    <source>
        <dbReference type="ARBA" id="ARBA00004651"/>
    </source>
</evidence>
<dbReference type="STRING" id="523794.Lebu_1494"/>
<keyword evidence="10" id="KW-1185">Reference proteome</keyword>
<dbReference type="CDD" id="cd06261">
    <property type="entry name" value="TM_PBP2"/>
    <property type="match status" value="1"/>
</dbReference>
<dbReference type="GO" id="GO:0005886">
    <property type="term" value="C:plasma membrane"/>
    <property type="evidence" value="ECO:0007669"/>
    <property type="project" value="UniProtKB-SubCell"/>
</dbReference>
<comment type="subcellular location">
    <subcellularLocation>
        <location evidence="1 7">Cell membrane</location>
        <topology evidence="1 7">Multi-pass membrane protein</topology>
    </subcellularLocation>
</comment>
<feature type="transmembrane region" description="Helical" evidence="7">
    <location>
        <begin position="73"/>
        <end position="97"/>
    </location>
</feature>
<evidence type="ECO:0000313" key="9">
    <source>
        <dbReference type="EMBL" id="ACV39368.1"/>
    </source>
</evidence>
<dbReference type="SUPFAM" id="SSF161098">
    <property type="entry name" value="MetI-like"/>
    <property type="match status" value="1"/>
</dbReference>
<feature type="domain" description="ABC transmembrane type-1" evidence="8">
    <location>
        <begin position="74"/>
        <end position="263"/>
    </location>
</feature>
<feature type="transmembrane region" description="Helical" evidence="7">
    <location>
        <begin position="12"/>
        <end position="35"/>
    </location>
</feature>
<sequence length="277" mass="31172">MLMKIGYKDKSKFLIHFALILTALFMVIPFIWMLLTSFKTLPEALAVPPKIMPKSFHFKNYKDAVSLLPFFKFYFNTIIVIVIRVVVSTFFAAMAAYGFARIKFPGRDILFMFVLIQMMVPGQIFIIPQYLMVQRLGMLNSISALVFPGIVTAFGTFLLRQFFMGLPDELEEAAVIDGANKWQIFVHVMLPLARSGMISLSIFTALFAWKELMWPLIVNADIEKMPLSAGLAQLIGQFATNYPVLMAGSVLGIIPMIIIFVIFQKQFINGVALSGGK</sequence>
<organism evidence="9 10">
    <name type="scientific">Leptotrichia buccalis (strain ATCC 14201 / DSM 1135 / JCM 12969 / NCTC 10249 / C-1013-b)</name>
    <dbReference type="NCBI Taxonomy" id="523794"/>
    <lineage>
        <taxon>Bacteria</taxon>
        <taxon>Fusobacteriati</taxon>
        <taxon>Fusobacteriota</taxon>
        <taxon>Fusobacteriia</taxon>
        <taxon>Fusobacteriales</taxon>
        <taxon>Leptotrichiaceae</taxon>
        <taxon>Leptotrichia</taxon>
    </lineage>
</organism>
<evidence type="ECO:0000256" key="3">
    <source>
        <dbReference type="ARBA" id="ARBA00022475"/>
    </source>
</evidence>
<dbReference type="Gene3D" id="1.10.3720.10">
    <property type="entry name" value="MetI-like"/>
    <property type="match status" value="1"/>
</dbReference>
<evidence type="ECO:0000313" key="10">
    <source>
        <dbReference type="Proteomes" id="UP000001910"/>
    </source>
</evidence>
<protein>
    <submittedName>
        <fullName evidence="9">Binding-protein-dependent transport systems inner membrane component</fullName>
    </submittedName>
</protein>
<comment type="similarity">
    <text evidence="7">Belongs to the binding-protein-dependent transport system permease family.</text>
</comment>
<evidence type="ECO:0000256" key="4">
    <source>
        <dbReference type="ARBA" id="ARBA00022692"/>
    </source>
</evidence>
<gene>
    <name evidence="9" type="ordered locus">Lebu_1494</name>
</gene>
<feature type="transmembrane region" description="Helical" evidence="7">
    <location>
        <begin position="244"/>
        <end position="263"/>
    </location>
</feature>